<dbReference type="CDD" id="cd01949">
    <property type="entry name" value="GGDEF"/>
    <property type="match status" value="1"/>
</dbReference>
<dbReference type="AlphaFoldDB" id="A0A0M6ZXK4"/>
<dbReference type="InterPro" id="IPR052163">
    <property type="entry name" value="DGC-Regulatory_Protein"/>
</dbReference>
<dbReference type="SUPFAM" id="SSF55073">
    <property type="entry name" value="Nucleotide cyclase"/>
    <property type="match status" value="1"/>
</dbReference>
<dbReference type="InterPro" id="IPR011990">
    <property type="entry name" value="TPR-like_helical_dom_sf"/>
</dbReference>
<dbReference type="SMART" id="SM00267">
    <property type="entry name" value="GGDEF"/>
    <property type="match status" value="1"/>
</dbReference>
<organism evidence="3 4">
    <name type="scientific">Roseibium alexandrii</name>
    <dbReference type="NCBI Taxonomy" id="388408"/>
    <lineage>
        <taxon>Bacteria</taxon>
        <taxon>Pseudomonadati</taxon>
        <taxon>Pseudomonadota</taxon>
        <taxon>Alphaproteobacteria</taxon>
        <taxon>Hyphomicrobiales</taxon>
        <taxon>Stappiaceae</taxon>
        <taxon>Roseibium</taxon>
    </lineage>
</organism>
<evidence type="ECO:0000259" key="2">
    <source>
        <dbReference type="PROSITE" id="PS50887"/>
    </source>
</evidence>
<feature type="domain" description="GGDEF" evidence="2">
    <location>
        <begin position="444"/>
        <end position="577"/>
    </location>
</feature>
<sequence>MLRRHIAPHSFALQHVENRVSLTDTSFAPVIIISIGCKIIRRFNLKNLQARTWALRWRNPALCRAFLNRAMDARTVPALEGRPLAFNLSWLERWRGNFKTAGELAEVAFQSMSKQSDPEGWAELLVVKAVCAYSLGDHKLADEFLKDGFETLGPHAESGAGIEVLTILATLRQYSENYDEALTHLRDALQIAEDTGLYFEPGRVLHNLCRVNCLAGNIDAALDAGQQSVEQNRSRRNAIMLPYAEEVYAGALVASGNYELAREEAEKGLRAAVFSDDPRVTCQLHFAIGSSYLKERRPADALKVFEQGLKEATAFDYHLWIRNFHLHLSQTHEAIGTYQQALSHLKVYAEMQATQFKVEAHRQSYELRSQLEYQLARRSAEYERELRDQSVRLNTELVQANETLQMLNRRIEHNALHDALTGIGNRRMMTQYFGRAEQSDESSDEIAALLIDLDGFKSINDRFGHATGDEVIKVISERLRTLLLDQELLVRMGGDEFLVASTVRTEQGELAKLAQDILDRINQPIDLPGDQGAVGASIGISVTRIRPNLERSLLQAADEAMYAAKRSGRNRAFMEPAPAKTGS</sequence>
<keyword evidence="1" id="KW-0175">Coiled coil</keyword>
<keyword evidence="3" id="KW-0808">Transferase</keyword>
<dbReference type="InterPro" id="IPR043128">
    <property type="entry name" value="Rev_trsase/Diguanyl_cyclase"/>
</dbReference>
<evidence type="ECO:0000256" key="1">
    <source>
        <dbReference type="SAM" id="Coils"/>
    </source>
</evidence>
<reference evidence="4" key="1">
    <citation type="submission" date="2015-07" db="EMBL/GenBank/DDBJ databases">
        <authorList>
            <person name="Rodrigo-Torres Lidia"/>
            <person name="Arahal R.David."/>
        </authorList>
    </citation>
    <scope>NUCLEOTIDE SEQUENCE [LARGE SCALE GENOMIC DNA]</scope>
    <source>
        <strain evidence="4">CECT 5112</strain>
    </source>
</reference>
<dbReference type="OrthoDB" id="6191081at2"/>
<dbReference type="Gene3D" id="1.25.40.10">
    <property type="entry name" value="Tetratricopeptide repeat domain"/>
    <property type="match status" value="1"/>
</dbReference>
<dbReference type="SUPFAM" id="SSF48452">
    <property type="entry name" value="TPR-like"/>
    <property type="match status" value="1"/>
</dbReference>
<dbReference type="GO" id="GO:0052621">
    <property type="term" value="F:diguanylate cyclase activity"/>
    <property type="evidence" value="ECO:0007669"/>
    <property type="project" value="UniProtKB-EC"/>
</dbReference>
<dbReference type="EMBL" id="CXWD01000004">
    <property type="protein sequence ID" value="CTQ66750.1"/>
    <property type="molecule type" value="Genomic_DNA"/>
</dbReference>
<dbReference type="Pfam" id="PF13424">
    <property type="entry name" value="TPR_12"/>
    <property type="match status" value="1"/>
</dbReference>
<keyword evidence="4" id="KW-1185">Reference proteome</keyword>
<name>A0A0M6ZXK4_9HYPH</name>
<dbReference type="PANTHER" id="PTHR46663">
    <property type="entry name" value="DIGUANYLATE CYCLASE DGCT-RELATED"/>
    <property type="match status" value="1"/>
</dbReference>
<evidence type="ECO:0000313" key="4">
    <source>
        <dbReference type="Proteomes" id="UP000053235"/>
    </source>
</evidence>
<dbReference type="PROSITE" id="PS50887">
    <property type="entry name" value="GGDEF"/>
    <property type="match status" value="1"/>
</dbReference>
<dbReference type="InterPro" id="IPR000160">
    <property type="entry name" value="GGDEF_dom"/>
</dbReference>
<dbReference type="NCBIfam" id="TIGR00254">
    <property type="entry name" value="GGDEF"/>
    <property type="match status" value="1"/>
</dbReference>
<feature type="coiled-coil region" evidence="1">
    <location>
        <begin position="383"/>
        <end position="410"/>
    </location>
</feature>
<accession>A0A0M6ZXK4</accession>
<dbReference type="SMART" id="SM00028">
    <property type="entry name" value="TPR"/>
    <property type="match status" value="3"/>
</dbReference>
<dbReference type="Gene3D" id="3.30.70.270">
    <property type="match status" value="1"/>
</dbReference>
<dbReference type="Pfam" id="PF00990">
    <property type="entry name" value="GGDEF"/>
    <property type="match status" value="1"/>
</dbReference>
<protein>
    <submittedName>
        <fullName evidence="3">Diguanylate cyclase DosC</fullName>
        <ecNumber evidence="3">2.7.7.65</ecNumber>
    </submittedName>
</protein>
<dbReference type="STRING" id="388408.LAX5112_01079"/>
<evidence type="ECO:0000313" key="3">
    <source>
        <dbReference type="EMBL" id="CTQ66750.1"/>
    </source>
</evidence>
<dbReference type="PANTHER" id="PTHR46663:SF2">
    <property type="entry name" value="GGDEF DOMAIN-CONTAINING PROTEIN"/>
    <property type="match status" value="1"/>
</dbReference>
<gene>
    <name evidence="3" type="primary">dosC</name>
    <name evidence="3" type="ORF">LAX5112_01079</name>
</gene>
<dbReference type="EC" id="2.7.7.65" evidence="3"/>
<dbReference type="InterPro" id="IPR019734">
    <property type="entry name" value="TPR_rpt"/>
</dbReference>
<dbReference type="InterPro" id="IPR029787">
    <property type="entry name" value="Nucleotide_cyclase"/>
</dbReference>
<proteinExistence type="predicted"/>
<dbReference type="Proteomes" id="UP000053235">
    <property type="component" value="Unassembled WGS sequence"/>
</dbReference>
<keyword evidence="3" id="KW-0548">Nucleotidyltransferase</keyword>